<dbReference type="InterPro" id="IPR051606">
    <property type="entry name" value="Polyketide_Oxido-like"/>
</dbReference>
<dbReference type="Pfam" id="PF13460">
    <property type="entry name" value="NAD_binding_10"/>
    <property type="match status" value="1"/>
</dbReference>
<comment type="similarity">
    <text evidence="1">Belongs to the avfA family.</text>
</comment>
<dbReference type="SUPFAM" id="SSF51735">
    <property type="entry name" value="NAD(P)-binding Rossmann-fold domains"/>
    <property type="match status" value="1"/>
</dbReference>
<dbReference type="GO" id="GO:0042602">
    <property type="term" value="F:riboflavin reductase (NADPH) activity"/>
    <property type="evidence" value="ECO:0007669"/>
    <property type="project" value="TreeGrafter"/>
</dbReference>
<evidence type="ECO:0000313" key="4">
    <source>
        <dbReference type="Proteomes" id="UP001148312"/>
    </source>
</evidence>
<dbReference type="PANTHER" id="PTHR43355:SF2">
    <property type="entry name" value="FLAVIN REDUCTASE (NADPH)"/>
    <property type="match status" value="1"/>
</dbReference>
<accession>A0A9W9WM63</accession>
<evidence type="ECO:0000313" key="3">
    <source>
        <dbReference type="EMBL" id="KAJ5469683.1"/>
    </source>
</evidence>
<dbReference type="Proteomes" id="UP001148312">
    <property type="component" value="Unassembled WGS sequence"/>
</dbReference>
<dbReference type="InterPro" id="IPR036291">
    <property type="entry name" value="NAD(P)-bd_dom_sf"/>
</dbReference>
<dbReference type="RefSeq" id="XP_056786273.1">
    <property type="nucleotide sequence ID" value="XM_056938896.1"/>
</dbReference>
<dbReference type="InterPro" id="IPR016040">
    <property type="entry name" value="NAD(P)-bd_dom"/>
</dbReference>
<dbReference type="GO" id="GO:0004074">
    <property type="term" value="F:biliverdin reductase [NAD(P)H] activity"/>
    <property type="evidence" value="ECO:0007669"/>
    <property type="project" value="TreeGrafter"/>
</dbReference>
<feature type="domain" description="NAD(P)-binding" evidence="2">
    <location>
        <begin position="12"/>
        <end position="224"/>
    </location>
</feature>
<dbReference type="PANTHER" id="PTHR43355">
    <property type="entry name" value="FLAVIN REDUCTASE (NADPH)"/>
    <property type="match status" value="1"/>
</dbReference>
<dbReference type="Gene3D" id="3.40.50.720">
    <property type="entry name" value="NAD(P)-binding Rossmann-like Domain"/>
    <property type="match status" value="1"/>
</dbReference>
<protein>
    <recommendedName>
        <fullName evidence="2">NAD(P)-binding domain-containing protein</fullName>
    </recommendedName>
</protein>
<dbReference type="EMBL" id="JAPWDQ010000015">
    <property type="protein sequence ID" value="KAJ5469683.1"/>
    <property type="molecule type" value="Genomic_DNA"/>
</dbReference>
<sequence length="243" mass="26441">MSSLPQTIAFFGASGGVGLSALKHSLASGIQCTALCRTPSKLEALLTQESAPNLKIIQGDAHDINAVTQCIRNLDGNLVDMIITTIGSRPVMPTMKIEDPNCCRNGAAALTEAISQLRSKGATGHPHIVLFSTTGISRYGRDYPLILYPIYKWLLKEAHEDKKITEDRFIGSGETFTIIHGSLLTNGETQKEIQVGIEDPQTGRESAAIGYFISREDSGKWIANNLIKHNADKYINKIVMITT</sequence>
<proteinExistence type="inferred from homology"/>
<reference evidence="3" key="1">
    <citation type="submission" date="2022-12" db="EMBL/GenBank/DDBJ databases">
        <authorList>
            <person name="Petersen C."/>
        </authorList>
    </citation>
    <scope>NUCLEOTIDE SEQUENCE</scope>
    <source>
        <strain evidence="3">IBT 30728</strain>
    </source>
</reference>
<reference evidence="3" key="2">
    <citation type="journal article" date="2023" name="IMA Fungus">
        <title>Comparative genomic study of the Penicillium genus elucidates a diverse pangenome and 15 lateral gene transfer events.</title>
        <authorList>
            <person name="Petersen C."/>
            <person name="Sorensen T."/>
            <person name="Nielsen M.R."/>
            <person name="Sondergaard T.E."/>
            <person name="Sorensen J.L."/>
            <person name="Fitzpatrick D.A."/>
            <person name="Frisvad J.C."/>
            <person name="Nielsen K.L."/>
        </authorList>
    </citation>
    <scope>NUCLEOTIDE SEQUENCE</scope>
    <source>
        <strain evidence="3">IBT 30728</strain>
    </source>
</reference>
<keyword evidence="4" id="KW-1185">Reference proteome</keyword>
<gene>
    <name evidence="3" type="ORF">N7539_009301</name>
</gene>
<evidence type="ECO:0000259" key="2">
    <source>
        <dbReference type="Pfam" id="PF13460"/>
    </source>
</evidence>
<comment type="caution">
    <text evidence="3">The sequence shown here is derived from an EMBL/GenBank/DDBJ whole genome shotgun (WGS) entry which is preliminary data.</text>
</comment>
<dbReference type="AlphaFoldDB" id="A0A9W9WM63"/>
<dbReference type="GeneID" id="81629146"/>
<organism evidence="3 4">
    <name type="scientific">Penicillium diatomitis</name>
    <dbReference type="NCBI Taxonomy" id="2819901"/>
    <lineage>
        <taxon>Eukaryota</taxon>
        <taxon>Fungi</taxon>
        <taxon>Dikarya</taxon>
        <taxon>Ascomycota</taxon>
        <taxon>Pezizomycotina</taxon>
        <taxon>Eurotiomycetes</taxon>
        <taxon>Eurotiomycetidae</taxon>
        <taxon>Eurotiales</taxon>
        <taxon>Aspergillaceae</taxon>
        <taxon>Penicillium</taxon>
    </lineage>
</organism>
<name>A0A9W9WM63_9EURO</name>
<evidence type="ECO:0000256" key="1">
    <source>
        <dbReference type="ARBA" id="ARBA00038376"/>
    </source>
</evidence>